<proteinExistence type="predicted"/>
<accession>A0A554RME0</accession>
<reference evidence="1 2" key="1">
    <citation type="submission" date="2019-07" db="EMBL/GenBank/DDBJ databases">
        <authorList>
            <person name="Zhao L.H."/>
        </authorList>
    </citation>
    <scope>NUCLEOTIDE SEQUENCE [LARGE SCALE GENOMIC DNA]</scope>
    <source>
        <strain evidence="1 2">Co35</strain>
    </source>
</reference>
<organism evidence="1 2">
    <name type="scientific">Aeromicrobium piscarium</name>
    <dbReference type="NCBI Taxonomy" id="2590901"/>
    <lineage>
        <taxon>Bacteria</taxon>
        <taxon>Bacillati</taxon>
        <taxon>Actinomycetota</taxon>
        <taxon>Actinomycetes</taxon>
        <taxon>Propionibacteriales</taxon>
        <taxon>Nocardioidaceae</taxon>
        <taxon>Aeromicrobium</taxon>
    </lineage>
</organism>
<evidence type="ECO:0000313" key="1">
    <source>
        <dbReference type="EMBL" id="TSD55288.1"/>
    </source>
</evidence>
<protein>
    <submittedName>
        <fullName evidence="1">Uncharacterized protein</fullName>
    </submittedName>
</protein>
<dbReference type="Proteomes" id="UP000316988">
    <property type="component" value="Unassembled WGS sequence"/>
</dbReference>
<dbReference type="AlphaFoldDB" id="A0A554RME0"/>
<name>A0A554RME0_9ACTN</name>
<evidence type="ECO:0000313" key="2">
    <source>
        <dbReference type="Proteomes" id="UP000316988"/>
    </source>
</evidence>
<keyword evidence="2" id="KW-1185">Reference proteome</keyword>
<dbReference type="EMBL" id="VLNT01000024">
    <property type="protein sequence ID" value="TSD55288.1"/>
    <property type="molecule type" value="Genomic_DNA"/>
</dbReference>
<dbReference type="RefSeq" id="WP_143914761.1">
    <property type="nucleotide sequence ID" value="NZ_VLNT01000024.1"/>
</dbReference>
<gene>
    <name evidence="1" type="ORF">FNM00_17150</name>
</gene>
<comment type="caution">
    <text evidence="1">The sequence shown here is derived from an EMBL/GenBank/DDBJ whole genome shotgun (WGS) entry which is preliminary data.</text>
</comment>
<sequence length="60" mass="6652">METLTVCVLLVVTALILQRWGPGRVQGLAAPSEVRKLLGRSRLRKCATTIRPDLYGKRSC</sequence>
<dbReference type="OrthoDB" id="3777129at2"/>